<evidence type="ECO:0000256" key="4">
    <source>
        <dbReference type="ARBA" id="ARBA00023172"/>
    </source>
</evidence>
<dbReference type="InterPro" id="IPR004107">
    <property type="entry name" value="Integrase_SAM-like_N"/>
</dbReference>
<gene>
    <name evidence="8" type="ORF">V0288_16405</name>
</gene>
<protein>
    <submittedName>
        <fullName evidence="8">Site-specific integrase</fullName>
    </submittedName>
</protein>
<reference evidence="8 9" key="1">
    <citation type="submission" date="2024-01" db="EMBL/GenBank/DDBJ databases">
        <title>Genomic insights into the taxonomy and metabolism of the cyanobacterium Pannus brasiliensis CCIBt3594.</title>
        <authorList>
            <person name="Machado M."/>
            <person name="Botero N.B."/>
            <person name="Andreote A.P.D."/>
            <person name="Feitosa A.M.T."/>
            <person name="Popin R."/>
            <person name="Sivonen K."/>
            <person name="Fiore M.F."/>
        </authorList>
    </citation>
    <scope>NUCLEOTIDE SEQUENCE [LARGE SCALE GENOMIC DNA]</scope>
    <source>
        <strain evidence="8 9">CCIBt3594</strain>
    </source>
</reference>
<accession>A0AAW9QYP3</accession>
<dbReference type="PROSITE" id="PS51898">
    <property type="entry name" value="TYR_RECOMBINASE"/>
    <property type="match status" value="1"/>
</dbReference>
<feature type="domain" description="Tyr recombinase" evidence="6">
    <location>
        <begin position="101"/>
        <end position="275"/>
    </location>
</feature>
<dbReference type="AlphaFoldDB" id="A0AAW9QYP3"/>
<dbReference type="InterPro" id="IPR050090">
    <property type="entry name" value="Tyrosine_recombinase_XerCD"/>
</dbReference>
<comment type="similarity">
    <text evidence="1">Belongs to the 'phage' integrase family.</text>
</comment>
<keyword evidence="4" id="KW-0233">DNA recombination</keyword>
<dbReference type="GO" id="GO:0006310">
    <property type="term" value="P:DNA recombination"/>
    <property type="evidence" value="ECO:0007669"/>
    <property type="project" value="UniProtKB-KW"/>
</dbReference>
<evidence type="ECO:0000256" key="5">
    <source>
        <dbReference type="PROSITE-ProRule" id="PRU01248"/>
    </source>
</evidence>
<dbReference type="Gene3D" id="1.10.443.10">
    <property type="entry name" value="Intergrase catalytic core"/>
    <property type="match status" value="1"/>
</dbReference>
<dbReference type="GO" id="GO:0003677">
    <property type="term" value="F:DNA binding"/>
    <property type="evidence" value="ECO:0007669"/>
    <property type="project" value="UniProtKB-UniRule"/>
</dbReference>
<proteinExistence type="inferred from homology"/>
<evidence type="ECO:0000313" key="9">
    <source>
        <dbReference type="Proteomes" id="UP001328733"/>
    </source>
</evidence>
<evidence type="ECO:0000256" key="2">
    <source>
        <dbReference type="ARBA" id="ARBA00022908"/>
    </source>
</evidence>
<dbReference type="InterPro" id="IPR002104">
    <property type="entry name" value="Integrase_catalytic"/>
</dbReference>
<feature type="domain" description="Core-binding (CB)" evidence="7">
    <location>
        <begin position="3"/>
        <end position="80"/>
    </location>
</feature>
<organism evidence="8 9">
    <name type="scientific">Pannus brasiliensis CCIBt3594</name>
    <dbReference type="NCBI Taxonomy" id="1427578"/>
    <lineage>
        <taxon>Bacteria</taxon>
        <taxon>Bacillati</taxon>
        <taxon>Cyanobacteriota</taxon>
        <taxon>Cyanophyceae</taxon>
        <taxon>Oscillatoriophycideae</taxon>
        <taxon>Chroococcales</taxon>
        <taxon>Microcystaceae</taxon>
        <taxon>Pannus</taxon>
    </lineage>
</organism>
<dbReference type="InterPro" id="IPR044068">
    <property type="entry name" value="CB"/>
</dbReference>
<dbReference type="Pfam" id="PF00589">
    <property type="entry name" value="Phage_integrase"/>
    <property type="match status" value="1"/>
</dbReference>
<dbReference type="RefSeq" id="WP_332866195.1">
    <property type="nucleotide sequence ID" value="NZ_JBAFSM010000033.1"/>
</dbReference>
<dbReference type="Gene3D" id="1.10.150.130">
    <property type="match status" value="1"/>
</dbReference>
<dbReference type="Pfam" id="PF13495">
    <property type="entry name" value="Phage_int_SAM_4"/>
    <property type="match status" value="1"/>
</dbReference>
<evidence type="ECO:0000256" key="1">
    <source>
        <dbReference type="ARBA" id="ARBA00008857"/>
    </source>
</evidence>
<keyword evidence="2" id="KW-0229">DNA integration</keyword>
<evidence type="ECO:0000256" key="3">
    <source>
        <dbReference type="ARBA" id="ARBA00023125"/>
    </source>
</evidence>
<evidence type="ECO:0000313" key="8">
    <source>
        <dbReference type="EMBL" id="MEG3438711.1"/>
    </source>
</evidence>
<sequence>MPLTLAQVAVNFLDLYQHKQATQRSYLSVLSPLLDRYGSQAIDEITGDDLETYLKSLDSLAKSTYKRHRTIINSLFNYAFQESYILYNPLARLPAPDVPASEIAYLSPDRLDRLYTLLEQQQTPEGDRLHAIVRLLHRTGAKVSEVLSLNLEDINLDNCHIQLTGYRNRVRSLVYSADVSPILERYLDRYRHRDHSALFNSIHRATGEVIRLPYAVLYRDWQKLVALDPDLKSCRINDLRHTFAVERVGIISIEQLQALLGHEDIKMTLRYKKYI</sequence>
<dbReference type="CDD" id="cd00397">
    <property type="entry name" value="DNA_BRE_C"/>
    <property type="match status" value="1"/>
</dbReference>
<dbReference type="PANTHER" id="PTHR30349:SF64">
    <property type="entry name" value="PROPHAGE INTEGRASE INTD-RELATED"/>
    <property type="match status" value="1"/>
</dbReference>
<keyword evidence="3 5" id="KW-0238">DNA-binding</keyword>
<dbReference type="PANTHER" id="PTHR30349">
    <property type="entry name" value="PHAGE INTEGRASE-RELATED"/>
    <property type="match status" value="1"/>
</dbReference>
<evidence type="ECO:0000259" key="6">
    <source>
        <dbReference type="PROSITE" id="PS51898"/>
    </source>
</evidence>
<evidence type="ECO:0000259" key="7">
    <source>
        <dbReference type="PROSITE" id="PS51900"/>
    </source>
</evidence>
<dbReference type="InterPro" id="IPR011010">
    <property type="entry name" value="DNA_brk_join_enz"/>
</dbReference>
<dbReference type="Proteomes" id="UP001328733">
    <property type="component" value="Unassembled WGS sequence"/>
</dbReference>
<dbReference type="InterPro" id="IPR013762">
    <property type="entry name" value="Integrase-like_cat_sf"/>
</dbReference>
<dbReference type="GO" id="GO:0015074">
    <property type="term" value="P:DNA integration"/>
    <property type="evidence" value="ECO:0007669"/>
    <property type="project" value="UniProtKB-KW"/>
</dbReference>
<keyword evidence="9" id="KW-1185">Reference proteome</keyword>
<comment type="caution">
    <text evidence="8">The sequence shown here is derived from an EMBL/GenBank/DDBJ whole genome shotgun (WGS) entry which is preliminary data.</text>
</comment>
<name>A0AAW9QYP3_9CHRO</name>
<dbReference type="EMBL" id="JBAFSM010000033">
    <property type="protein sequence ID" value="MEG3438711.1"/>
    <property type="molecule type" value="Genomic_DNA"/>
</dbReference>
<dbReference type="PROSITE" id="PS51900">
    <property type="entry name" value="CB"/>
    <property type="match status" value="1"/>
</dbReference>
<dbReference type="InterPro" id="IPR010998">
    <property type="entry name" value="Integrase_recombinase_N"/>
</dbReference>
<dbReference type="SUPFAM" id="SSF56349">
    <property type="entry name" value="DNA breaking-rejoining enzymes"/>
    <property type="match status" value="1"/>
</dbReference>